<dbReference type="RefSeq" id="WP_110346147.1">
    <property type="nucleotide sequence ID" value="NZ_QJHL01000001.1"/>
</dbReference>
<comment type="caution">
    <text evidence="1">The sequence shown here is derived from an EMBL/GenBank/DDBJ whole genome shotgun (WGS) entry which is preliminary data.</text>
</comment>
<dbReference type="OrthoDB" id="1273214at2"/>
<organism evidence="1 2">
    <name type="scientific">Flavobacterium hydrophilum</name>
    <dbReference type="NCBI Taxonomy" id="2211445"/>
    <lineage>
        <taxon>Bacteria</taxon>
        <taxon>Pseudomonadati</taxon>
        <taxon>Bacteroidota</taxon>
        <taxon>Flavobacteriia</taxon>
        <taxon>Flavobacteriales</taxon>
        <taxon>Flavobacteriaceae</taxon>
        <taxon>Flavobacterium</taxon>
    </lineage>
</organism>
<reference evidence="1 2" key="1">
    <citation type="submission" date="2018-05" db="EMBL/GenBank/DDBJ databases">
        <title>Flavobacterium sp. strain IMCC34758, incomplete genome.</title>
        <authorList>
            <person name="Joung Y."/>
        </authorList>
    </citation>
    <scope>NUCLEOTIDE SEQUENCE [LARGE SCALE GENOMIC DNA]</scope>
    <source>
        <strain evidence="1 2">IMCC34758</strain>
    </source>
</reference>
<evidence type="ECO:0000313" key="2">
    <source>
        <dbReference type="Proteomes" id="UP000247681"/>
    </source>
</evidence>
<protein>
    <submittedName>
        <fullName evidence="1">Uncharacterized protein</fullName>
    </submittedName>
</protein>
<proteinExistence type="predicted"/>
<evidence type="ECO:0000313" key="1">
    <source>
        <dbReference type="EMBL" id="PXY47146.1"/>
    </source>
</evidence>
<dbReference type="EMBL" id="QJHL01000001">
    <property type="protein sequence ID" value="PXY47146.1"/>
    <property type="molecule type" value="Genomic_DNA"/>
</dbReference>
<name>A0A2V4C706_9FLAO</name>
<gene>
    <name evidence="1" type="ORF">DMB68_08360</name>
</gene>
<sequence length="157" mass="19272">MKLEDKIKAIKKIINENEHIDGDFWYHCGDELIHKVLDTFNESEWKIFIKELNDFKDYERYQFCCTLLNYDNERIIKIVDIYDIFFSQYLLLELEDADWIIQDIMYVENIRQPSLDLLRKLNQKIHQLRNYDKTVWKEDQFLLAENMINKVIGKYYS</sequence>
<dbReference type="AlphaFoldDB" id="A0A2V4C706"/>
<dbReference type="Proteomes" id="UP000247681">
    <property type="component" value="Unassembled WGS sequence"/>
</dbReference>
<keyword evidence="2" id="KW-1185">Reference proteome</keyword>
<accession>A0A2V4C706</accession>